<keyword evidence="3" id="KW-0560">Oxidoreductase</keyword>
<accession>A0A0F9XNS3</accession>
<evidence type="ECO:0000256" key="1">
    <source>
        <dbReference type="ARBA" id="ARBA00005725"/>
    </source>
</evidence>
<dbReference type="Gene3D" id="3.40.50.720">
    <property type="entry name" value="NAD(P)-binding Rossmann-like Domain"/>
    <property type="match status" value="1"/>
</dbReference>
<evidence type="ECO:0000313" key="6">
    <source>
        <dbReference type="Proteomes" id="UP000034112"/>
    </source>
</evidence>
<evidence type="ECO:0000313" key="5">
    <source>
        <dbReference type="EMBL" id="KKP06175.1"/>
    </source>
</evidence>
<organism evidence="5 6">
    <name type="scientific">Trichoderma harzianum</name>
    <name type="common">Hypocrea lixii</name>
    <dbReference type="NCBI Taxonomy" id="5544"/>
    <lineage>
        <taxon>Eukaryota</taxon>
        <taxon>Fungi</taxon>
        <taxon>Dikarya</taxon>
        <taxon>Ascomycota</taxon>
        <taxon>Pezizomycotina</taxon>
        <taxon>Sordariomycetes</taxon>
        <taxon>Hypocreomycetidae</taxon>
        <taxon>Hypocreales</taxon>
        <taxon>Hypocreaceae</taxon>
        <taxon>Trichoderma</taxon>
    </lineage>
</organism>
<dbReference type="Pfam" id="PF13460">
    <property type="entry name" value="NAD_binding_10"/>
    <property type="match status" value="1"/>
</dbReference>
<dbReference type="InterPro" id="IPR051609">
    <property type="entry name" value="NmrA/Isoflavone_reductase-like"/>
</dbReference>
<name>A0A0F9XNS3_TRIHA</name>
<sequence length="325" mass="35298">MASEGIIKKIVWYGGARLGGQVLQRVAAIKKYDITFIGRKDPSEYKNVPEGIPIVQVDLKDHKGLVKALTGADAVVVFTHFGPGGNLDIVQIALINAAIDAGVKLFVPSEWAPDTAGAYAATDARMGPNTLPPNGVIAAKRVVHNYLLARSAEGKIDFVTLHVGNLLISITPFSPMDLNKRTASVGDGGHNLISISSLDTLTKGLDSLLTKYPKVKNGFFYICDGQTTLQKIIKSFQDASESKEPWEITSFSISERKKAADENMRNGIYTWKEYIGVLTYPFTGGLTAWTNPDNERVGLPLPSDERAQKVVDDLVQRSLAQGKII</sequence>
<dbReference type="EMBL" id="JOKZ01000031">
    <property type="protein sequence ID" value="KKP06175.1"/>
    <property type="molecule type" value="Genomic_DNA"/>
</dbReference>
<dbReference type="Proteomes" id="UP000034112">
    <property type="component" value="Unassembled WGS sequence"/>
</dbReference>
<keyword evidence="2" id="KW-0521">NADP</keyword>
<dbReference type="GO" id="GO:0016491">
    <property type="term" value="F:oxidoreductase activity"/>
    <property type="evidence" value="ECO:0007669"/>
    <property type="project" value="UniProtKB-KW"/>
</dbReference>
<comment type="similarity">
    <text evidence="1">Belongs to the NmrA-type oxidoreductase family. Isoflavone reductase subfamily.</text>
</comment>
<evidence type="ECO:0000256" key="2">
    <source>
        <dbReference type="ARBA" id="ARBA00022857"/>
    </source>
</evidence>
<evidence type="ECO:0000256" key="3">
    <source>
        <dbReference type="ARBA" id="ARBA00023002"/>
    </source>
</evidence>
<dbReference type="SUPFAM" id="SSF51735">
    <property type="entry name" value="NAD(P)-binding Rossmann-fold domains"/>
    <property type="match status" value="1"/>
</dbReference>
<dbReference type="OMA" id="IKKIVWY"/>
<dbReference type="OrthoDB" id="419598at2759"/>
<reference evidence="6" key="1">
    <citation type="journal article" date="2015" name="Genome Announc.">
        <title>Draft whole-genome sequence of the biocontrol agent Trichoderma harzianum T6776.</title>
        <authorList>
            <person name="Baroncelli R."/>
            <person name="Piaggeschi G."/>
            <person name="Fiorini L."/>
            <person name="Bertolini E."/>
            <person name="Zapparata A."/>
            <person name="Pe M.E."/>
            <person name="Sarrocco S."/>
            <person name="Vannacci G."/>
        </authorList>
    </citation>
    <scope>NUCLEOTIDE SEQUENCE [LARGE SCALE GENOMIC DNA]</scope>
    <source>
        <strain evidence="6">T6776</strain>
    </source>
</reference>
<protein>
    <recommendedName>
        <fullName evidence="4">NAD(P)-binding domain-containing protein</fullName>
    </recommendedName>
</protein>
<dbReference type="PANTHER" id="PTHR47706:SF9">
    <property type="entry name" value="NMRA-LIKE DOMAIN-CONTAINING PROTEIN-RELATED"/>
    <property type="match status" value="1"/>
</dbReference>
<gene>
    <name evidence="5" type="ORF">THAR02_01688</name>
</gene>
<feature type="domain" description="NAD(P)-binding" evidence="4">
    <location>
        <begin position="17"/>
        <end position="147"/>
    </location>
</feature>
<dbReference type="InterPro" id="IPR036291">
    <property type="entry name" value="NAD(P)-bd_dom_sf"/>
</dbReference>
<evidence type="ECO:0000259" key="4">
    <source>
        <dbReference type="Pfam" id="PF13460"/>
    </source>
</evidence>
<comment type="caution">
    <text evidence="5">The sequence shown here is derived from an EMBL/GenBank/DDBJ whole genome shotgun (WGS) entry which is preliminary data.</text>
</comment>
<dbReference type="PANTHER" id="PTHR47706">
    <property type="entry name" value="NMRA-LIKE FAMILY PROTEIN"/>
    <property type="match status" value="1"/>
</dbReference>
<proteinExistence type="inferred from homology"/>
<dbReference type="InterPro" id="IPR016040">
    <property type="entry name" value="NAD(P)-bd_dom"/>
</dbReference>
<dbReference type="AlphaFoldDB" id="A0A0F9XNS3"/>